<evidence type="ECO:0008006" key="3">
    <source>
        <dbReference type="Google" id="ProtNLM"/>
    </source>
</evidence>
<dbReference type="KEGG" id="sgp:SpiGrapes_2487"/>
<dbReference type="RefSeq" id="WP_014271088.1">
    <property type="nucleotide sequence ID" value="NC_016633.1"/>
</dbReference>
<reference evidence="1 2" key="1">
    <citation type="submission" date="2011-11" db="EMBL/GenBank/DDBJ databases">
        <title>Complete sequence of Spirochaeta sp. grapes.</title>
        <authorList>
            <consortium name="US DOE Joint Genome Institute"/>
            <person name="Lucas S."/>
            <person name="Han J."/>
            <person name="Lapidus A."/>
            <person name="Cheng J.-F."/>
            <person name="Goodwin L."/>
            <person name="Pitluck S."/>
            <person name="Peters L."/>
            <person name="Ovchinnikova G."/>
            <person name="Munk A.C."/>
            <person name="Detter J.C."/>
            <person name="Han C."/>
            <person name="Tapia R."/>
            <person name="Land M."/>
            <person name="Hauser L."/>
            <person name="Kyrpides N."/>
            <person name="Ivanova N."/>
            <person name="Pagani I."/>
            <person name="Ritalahtilisa K."/>
            <person name="Loeffler F."/>
            <person name="Woyke T."/>
        </authorList>
    </citation>
    <scope>NUCLEOTIDE SEQUENCE [LARGE SCALE GENOMIC DNA]</scope>
    <source>
        <strain evidence="2">ATCC BAA-1885 / DSM 22778 / Grapes</strain>
    </source>
</reference>
<organism evidence="1 2">
    <name type="scientific">Sphaerochaeta pleomorpha (strain ATCC BAA-1885 / DSM 22778 / Grapes)</name>
    <dbReference type="NCBI Taxonomy" id="158190"/>
    <lineage>
        <taxon>Bacteria</taxon>
        <taxon>Pseudomonadati</taxon>
        <taxon>Spirochaetota</taxon>
        <taxon>Spirochaetia</taxon>
        <taxon>Spirochaetales</taxon>
        <taxon>Sphaerochaetaceae</taxon>
        <taxon>Sphaerochaeta</taxon>
    </lineage>
</organism>
<keyword evidence="2" id="KW-1185">Reference proteome</keyword>
<dbReference type="Proteomes" id="UP000005632">
    <property type="component" value="Chromosome"/>
</dbReference>
<evidence type="ECO:0000313" key="1">
    <source>
        <dbReference type="EMBL" id="AEV30248.1"/>
    </source>
</evidence>
<gene>
    <name evidence="1" type="ordered locus">SpiGrapes_2487</name>
</gene>
<evidence type="ECO:0000313" key="2">
    <source>
        <dbReference type="Proteomes" id="UP000005632"/>
    </source>
</evidence>
<dbReference type="AlphaFoldDB" id="G8QU01"/>
<protein>
    <recommendedName>
        <fullName evidence="3">Outer membrane protein beta-barrel domain-containing protein</fullName>
    </recommendedName>
</protein>
<accession>G8QU01</accession>
<sequence length="195" mass="21707">MKKAIVTVLLVLILSCLYAEKSAVPYVSLDGSSIDFLWNDCLQTRIDLGVNFSSGFGISFPLTLLSDTTYSDVTLLDFGLFLNYRPFSDGFFVSVSLFQMGMYFGLDKPAQGNPYLNEVAFGYTWHVSSHLFLEPKLLIRDPSGVFQNEYDIISGVFPDYAPVRFSVSLGWDFLAAPVPETGGEESMRQEGETVQ</sequence>
<dbReference type="HOGENOM" id="CLU_1395521_0_0_12"/>
<name>G8QU01_SPHPG</name>
<dbReference type="STRING" id="158190.SpiGrapes_2487"/>
<proteinExistence type="predicted"/>
<dbReference type="PROSITE" id="PS51257">
    <property type="entry name" value="PROKAR_LIPOPROTEIN"/>
    <property type="match status" value="1"/>
</dbReference>
<dbReference type="EMBL" id="CP003155">
    <property type="protein sequence ID" value="AEV30248.1"/>
    <property type="molecule type" value="Genomic_DNA"/>
</dbReference>